<evidence type="ECO:0000256" key="1">
    <source>
        <dbReference type="SAM" id="MobiDB-lite"/>
    </source>
</evidence>
<feature type="region of interest" description="Disordered" evidence="1">
    <location>
        <begin position="456"/>
        <end position="479"/>
    </location>
</feature>
<proteinExistence type="predicted"/>
<keyword evidence="3" id="KW-1185">Reference proteome</keyword>
<name>A0A0N0U672_9HYME</name>
<feature type="compositionally biased region" description="Low complexity" evidence="1">
    <location>
        <begin position="394"/>
        <end position="412"/>
    </location>
</feature>
<dbReference type="EMBL" id="KQ435733">
    <property type="protein sequence ID" value="KOX77244.1"/>
    <property type="molecule type" value="Genomic_DNA"/>
</dbReference>
<dbReference type="OrthoDB" id="6076990at2759"/>
<protein>
    <submittedName>
        <fullName evidence="2">Uncharacterized protein</fullName>
    </submittedName>
</protein>
<feature type="region of interest" description="Disordered" evidence="1">
    <location>
        <begin position="393"/>
        <end position="444"/>
    </location>
</feature>
<dbReference type="AlphaFoldDB" id="A0A0N0U672"/>
<feature type="region of interest" description="Disordered" evidence="1">
    <location>
        <begin position="326"/>
        <end position="346"/>
    </location>
</feature>
<reference evidence="2 3" key="1">
    <citation type="submission" date="2015-07" db="EMBL/GenBank/DDBJ databases">
        <title>The genome of Melipona quadrifasciata.</title>
        <authorList>
            <person name="Pan H."/>
            <person name="Kapheim K."/>
        </authorList>
    </citation>
    <scope>NUCLEOTIDE SEQUENCE [LARGE SCALE GENOMIC DNA]</scope>
    <source>
        <strain evidence="2">0111107301</strain>
        <tissue evidence="2">Whole body</tissue>
    </source>
</reference>
<evidence type="ECO:0000313" key="2">
    <source>
        <dbReference type="EMBL" id="KOX77244.1"/>
    </source>
</evidence>
<feature type="region of interest" description="Disordered" evidence="1">
    <location>
        <begin position="105"/>
        <end position="126"/>
    </location>
</feature>
<accession>A0A0N0U672</accession>
<sequence length="745" mass="81526">MAEVRCKPLANRFSDLYAFVVGWFSVVSSNSGTGSARVYRRVGALVRAGVPAFLLAKPLRAYTLTHSKMENGNLRAHYTKTTVRAGEVLRLAAVFQDTRRTPVSSGISGVVSGAPEGKSSRSSERDQYAQCLDSHGHELFAPLSARGEFYATCQSGSLDTGSDAVLYRVHQLARRDLPLRVRLVAGPLPIPLPRDYSGLMQLEGATRGPIVLGCAVPLMPERPLSSSTVPELLELVATGPTAPRVKRARLGCPSEARLLASPKMQRLLSACRRALDQRATEPRVAPPKPAASGGQLKELHLKEIKSKPEAKPILQSLREGLEHIRRTTIRDRSNGRSSSGNNHSFLDRISRIAQGGRSRNPAKKSASFTFAVRPEIGMRSERYASLESETNLLQASAPSSRQQVQRSVSTSVLEMQTQQQDLDPPYSKVRDSLTPLPSTPPSKTEEIYAEICDEPTNARSPQEKPPPPPPAGGKNGTREKDRGYVKLALSQSEVSDLNAGDEEEGIYNTAEARKIDEYVFVPPFAPPRELKNASRKLESQVQLGTPVVQHERESPTTRTAEEPVMLKKSLTGIIFFPSRPFSCSAGLTNTKILPSGVPPRVKAGRNKGERGVLRTAIHPVDNRTNLEEGSTKLASNNQRLTLPVIVLSFAVDSVQTVSRKDAIGQVVSIETTGRYRGPVILVHGVLKRTLKIQDNPDSIDITKSICTFVWVFHIGNIHPNLKLTHVENVVLGHHDCSTVTYIQRM</sequence>
<dbReference type="Proteomes" id="UP000053105">
    <property type="component" value="Unassembled WGS sequence"/>
</dbReference>
<evidence type="ECO:0000313" key="3">
    <source>
        <dbReference type="Proteomes" id="UP000053105"/>
    </source>
</evidence>
<organism evidence="2 3">
    <name type="scientific">Melipona quadrifasciata</name>
    <dbReference type="NCBI Taxonomy" id="166423"/>
    <lineage>
        <taxon>Eukaryota</taxon>
        <taxon>Metazoa</taxon>
        <taxon>Ecdysozoa</taxon>
        <taxon>Arthropoda</taxon>
        <taxon>Hexapoda</taxon>
        <taxon>Insecta</taxon>
        <taxon>Pterygota</taxon>
        <taxon>Neoptera</taxon>
        <taxon>Endopterygota</taxon>
        <taxon>Hymenoptera</taxon>
        <taxon>Apocrita</taxon>
        <taxon>Aculeata</taxon>
        <taxon>Apoidea</taxon>
        <taxon>Anthophila</taxon>
        <taxon>Apidae</taxon>
        <taxon>Melipona</taxon>
    </lineage>
</organism>
<gene>
    <name evidence="2" type="ORF">WN51_10850</name>
</gene>